<feature type="compositionally biased region" description="Basic and acidic residues" evidence="5">
    <location>
        <begin position="464"/>
        <end position="488"/>
    </location>
</feature>
<feature type="compositionally biased region" description="Polar residues" evidence="5">
    <location>
        <begin position="490"/>
        <end position="500"/>
    </location>
</feature>
<proteinExistence type="inferred from homology"/>
<dbReference type="CDD" id="cd12455">
    <property type="entry name" value="RRM_like_Smg4_UPF3"/>
    <property type="match status" value="1"/>
</dbReference>
<evidence type="ECO:0000256" key="3">
    <source>
        <dbReference type="ARBA" id="ARBA00023161"/>
    </source>
</evidence>
<sequence>MCGQCSRVQNSREVRTTDLEVVFRKMTKEVKNEKVSGKEDGSETERKKVKETPSTKVVIRCLPPTLTEADFLEQISPLPDNNYLSFVQADRSLEISAFCRAYINVINQEDILPFRDQWDGYPFTDTKGTEYPAVVEFAPYQKIPKKQCRKVDPRCGTIENDDDFQAFTESLQAEVERLPSAETYLEELEAKLHEKEAQEMTPLLAFLKNKKMERIVSMKKDNSTKIRQEAREERRRKEREQKKRDEERRQKREEERRRQREKQRQREREAKEKEKGKVKKEFDKEEPQKIKLLMKSEGEKGHQKGDASAPLDEKNKVKEKTGKRDQARQDDRKEKDSKSKPIPERYQVSPGTRNIDNMDKASQQKDEKQERKEWEREQQRVKEERTKDRDSQQGDRGGERPLDRDRDKAHYGDRGGERDIGQTRVEETAAEKGLHEATDSLSKRQLQRDKKQRDSHGNRQTRQGRWESQRTKKDQPPSLNEKRLDRNNHQSKSASQSREGSSGGKEERKTAISFDKRPTSEKESSGLGTHFREGSAEKSGTTARGKDGSARLRNKDRPTMALYQPGQRPSVFKCQDVKEPRDKTKGHRSSSRDAEAQPAYQSDRTKTGSDKRDAGRDSKYSNGGREGASTKGRGEVKAGGRRTN</sequence>
<dbReference type="InterPro" id="IPR012677">
    <property type="entry name" value="Nucleotide-bd_a/b_plait_sf"/>
</dbReference>
<dbReference type="Proteomes" id="UP000887568">
    <property type="component" value="Unplaced"/>
</dbReference>
<dbReference type="SUPFAM" id="SSF54928">
    <property type="entry name" value="RNA-binding domain, RBD"/>
    <property type="match status" value="1"/>
</dbReference>
<dbReference type="OrthoDB" id="18087at2759"/>
<dbReference type="AlphaFoldDB" id="A0A913ZHT4"/>
<evidence type="ECO:0000259" key="6">
    <source>
        <dbReference type="Pfam" id="PF03467"/>
    </source>
</evidence>
<evidence type="ECO:0000256" key="1">
    <source>
        <dbReference type="ARBA" id="ARBA00004123"/>
    </source>
</evidence>
<dbReference type="InterPro" id="IPR005120">
    <property type="entry name" value="UPF3_dom"/>
</dbReference>
<evidence type="ECO:0000313" key="7">
    <source>
        <dbReference type="EnsemblMetazoa" id="XP_038050626.1"/>
    </source>
</evidence>
<reference evidence="7" key="1">
    <citation type="submission" date="2022-11" db="UniProtKB">
        <authorList>
            <consortium name="EnsemblMetazoa"/>
        </authorList>
    </citation>
    <scope>IDENTIFICATION</scope>
</reference>
<evidence type="ECO:0000256" key="5">
    <source>
        <dbReference type="SAM" id="MobiDB-lite"/>
    </source>
</evidence>
<feature type="compositionally biased region" description="Basic and acidic residues" evidence="5">
    <location>
        <begin position="356"/>
        <end position="457"/>
    </location>
</feature>
<dbReference type="GO" id="GO:0000184">
    <property type="term" value="P:nuclear-transcribed mRNA catabolic process, nonsense-mediated decay"/>
    <property type="evidence" value="ECO:0007669"/>
    <property type="project" value="UniProtKB-KW"/>
</dbReference>
<feature type="compositionally biased region" description="Basic and acidic residues" evidence="5">
    <location>
        <begin position="216"/>
        <end position="343"/>
    </location>
</feature>
<evidence type="ECO:0000256" key="4">
    <source>
        <dbReference type="ARBA" id="ARBA00023242"/>
    </source>
</evidence>
<feature type="domain" description="UPF3" evidence="6">
    <location>
        <begin position="54"/>
        <end position="211"/>
    </location>
</feature>
<dbReference type="PANTHER" id="PTHR13112">
    <property type="entry name" value="UPF3 REGULATOR OF NONSENSE TRANSCRIPTS-LIKE PROTEIN"/>
    <property type="match status" value="1"/>
</dbReference>
<name>A0A913ZHT4_PATMI</name>
<feature type="region of interest" description="Disordered" evidence="5">
    <location>
        <begin position="30"/>
        <end position="49"/>
    </location>
</feature>
<dbReference type="FunFam" id="3.30.70.330:FF:000717">
    <property type="entry name" value="regulator of nonsense transcripts 3B"/>
    <property type="match status" value="1"/>
</dbReference>
<feature type="region of interest" description="Disordered" evidence="5">
    <location>
        <begin position="216"/>
        <end position="644"/>
    </location>
</feature>
<evidence type="ECO:0000313" key="8">
    <source>
        <dbReference type="Proteomes" id="UP000887568"/>
    </source>
</evidence>
<feature type="compositionally biased region" description="Basic and acidic residues" evidence="5">
    <location>
        <begin position="544"/>
        <end position="558"/>
    </location>
</feature>
<dbReference type="OMA" id="EYHAMVE"/>
<keyword evidence="4" id="KW-0539">Nucleus</keyword>
<organism evidence="7 8">
    <name type="scientific">Patiria miniata</name>
    <name type="common">Bat star</name>
    <name type="synonym">Asterina miniata</name>
    <dbReference type="NCBI Taxonomy" id="46514"/>
    <lineage>
        <taxon>Eukaryota</taxon>
        <taxon>Metazoa</taxon>
        <taxon>Echinodermata</taxon>
        <taxon>Eleutherozoa</taxon>
        <taxon>Asterozoa</taxon>
        <taxon>Asteroidea</taxon>
        <taxon>Valvatacea</taxon>
        <taxon>Valvatida</taxon>
        <taxon>Asterinidae</taxon>
        <taxon>Patiria</taxon>
    </lineage>
</organism>
<dbReference type="GO" id="GO:0005737">
    <property type="term" value="C:cytoplasm"/>
    <property type="evidence" value="ECO:0007669"/>
    <property type="project" value="TreeGrafter"/>
</dbReference>
<keyword evidence="8" id="KW-1185">Reference proteome</keyword>
<dbReference type="PANTHER" id="PTHR13112:SF0">
    <property type="entry name" value="FI21285P1"/>
    <property type="match status" value="1"/>
</dbReference>
<dbReference type="GO" id="GO:0005730">
    <property type="term" value="C:nucleolus"/>
    <property type="evidence" value="ECO:0007669"/>
    <property type="project" value="TreeGrafter"/>
</dbReference>
<dbReference type="EnsemblMetazoa" id="XM_038194698.1">
    <property type="protein sequence ID" value="XP_038050626.1"/>
    <property type="gene ID" value="LOC119723821"/>
</dbReference>
<keyword evidence="3" id="KW-0866">Nonsense-mediated mRNA decay</keyword>
<protein>
    <recommendedName>
        <fullName evidence="6">UPF3 domain-containing protein</fullName>
    </recommendedName>
</protein>
<dbReference type="Pfam" id="PF03467">
    <property type="entry name" value="Smg4_UPF3"/>
    <property type="match status" value="1"/>
</dbReference>
<dbReference type="GeneID" id="119723821"/>
<feature type="compositionally biased region" description="Basic and acidic residues" evidence="5">
    <location>
        <begin position="603"/>
        <end position="619"/>
    </location>
</feature>
<dbReference type="InterPro" id="IPR039722">
    <property type="entry name" value="Upf3"/>
</dbReference>
<comment type="similarity">
    <text evidence="2">Belongs to the RENT3 family.</text>
</comment>
<dbReference type="Gene3D" id="3.30.70.330">
    <property type="match status" value="1"/>
</dbReference>
<accession>A0A913ZHT4</accession>
<dbReference type="GO" id="GO:0003729">
    <property type="term" value="F:mRNA binding"/>
    <property type="evidence" value="ECO:0007669"/>
    <property type="project" value="TreeGrafter"/>
</dbReference>
<dbReference type="GO" id="GO:0045727">
    <property type="term" value="P:positive regulation of translation"/>
    <property type="evidence" value="ECO:0007669"/>
    <property type="project" value="TreeGrafter"/>
</dbReference>
<feature type="compositionally biased region" description="Basic and acidic residues" evidence="5">
    <location>
        <begin position="504"/>
        <end position="536"/>
    </location>
</feature>
<evidence type="ECO:0000256" key="2">
    <source>
        <dbReference type="ARBA" id="ARBA00005991"/>
    </source>
</evidence>
<comment type="subcellular location">
    <subcellularLocation>
        <location evidence="1">Nucleus</location>
    </subcellularLocation>
</comment>
<dbReference type="RefSeq" id="XP_038050626.1">
    <property type="nucleotide sequence ID" value="XM_038194698.1"/>
</dbReference>
<dbReference type="InterPro" id="IPR035979">
    <property type="entry name" value="RBD_domain_sf"/>
</dbReference>